<protein>
    <submittedName>
        <fullName evidence="1">Putative amidophosphoribosyltransferase</fullName>
    </submittedName>
</protein>
<evidence type="ECO:0000313" key="1">
    <source>
        <dbReference type="EMBL" id="MBB4077833.1"/>
    </source>
</evidence>
<sequence>MEVKIACPKCDWEPDGHKHWICDNCSTVFDTFETTGICPSCKKQFKDTECISCTKLSPHLDWYRNLDDWLMEQLAKIRERILADTE</sequence>
<keyword evidence="2" id="KW-1185">Reference proteome</keyword>
<dbReference type="EMBL" id="JACIFF010000001">
    <property type="protein sequence ID" value="MBB4077833.1"/>
    <property type="molecule type" value="Genomic_DNA"/>
</dbReference>
<keyword evidence="1" id="KW-0808">Transferase</keyword>
<evidence type="ECO:0000313" key="2">
    <source>
        <dbReference type="Proteomes" id="UP000576209"/>
    </source>
</evidence>
<keyword evidence="1" id="KW-0328">Glycosyltransferase</keyword>
<dbReference type="Proteomes" id="UP000576209">
    <property type="component" value="Unassembled WGS sequence"/>
</dbReference>
<dbReference type="AlphaFoldDB" id="A0A840E1J7"/>
<proteinExistence type="predicted"/>
<gene>
    <name evidence="1" type="ORF">GGR28_000434</name>
</gene>
<dbReference type="GO" id="GO:0016757">
    <property type="term" value="F:glycosyltransferase activity"/>
    <property type="evidence" value="ECO:0007669"/>
    <property type="project" value="UniProtKB-KW"/>
</dbReference>
<dbReference type="RefSeq" id="WP_183494071.1">
    <property type="nucleotide sequence ID" value="NZ_JACIFF010000001.1"/>
</dbReference>
<organism evidence="1 2">
    <name type="scientific">Neolewinella aquimaris</name>
    <dbReference type="NCBI Taxonomy" id="1835722"/>
    <lineage>
        <taxon>Bacteria</taxon>
        <taxon>Pseudomonadati</taxon>
        <taxon>Bacteroidota</taxon>
        <taxon>Saprospiria</taxon>
        <taxon>Saprospirales</taxon>
        <taxon>Lewinellaceae</taxon>
        <taxon>Neolewinella</taxon>
    </lineage>
</organism>
<comment type="caution">
    <text evidence="1">The sequence shown here is derived from an EMBL/GenBank/DDBJ whole genome shotgun (WGS) entry which is preliminary data.</text>
</comment>
<accession>A0A840E1J7</accession>
<name>A0A840E1J7_9BACT</name>
<reference evidence="1 2" key="1">
    <citation type="submission" date="2020-08" db="EMBL/GenBank/DDBJ databases">
        <title>Genomic Encyclopedia of Type Strains, Phase IV (KMG-IV): sequencing the most valuable type-strain genomes for metagenomic binning, comparative biology and taxonomic classification.</title>
        <authorList>
            <person name="Goeker M."/>
        </authorList>
    </citation>
    <scope>NUCLEOTIDE SEQUENCE [LARGE SCALE GENOMIC DNA]</scope>
    <source>
        <strain evidence="1 2">DSM 105137</strain>
    </source>
</reference>